<accession>A0A0A8K3Y5</accession>
<evidence type="ECO:0000256" key="3">
    <source>
        <dbReference type="RuleBase" id="RU000363"/>
    </source>
</evidence>
<dbReference type="PRINTS" id="PR00081">
    <property type="entry name" value="GDHRDH"/>
</dbReference>
<dbReference type="InterPro" id="IPR002347">
    <property type="entry name" value="SDR_fam"/>
</dbReference>
<proteinExistence type="inferred from homology"/>
<dbReference type="SUPFAM" id="SSF51735">
    <property type="entry name" value="NAD(P)-binding Rossmann-fold domains"/>
    <property type="match status" value="1"/>
</dbReference>
<dbReference type="Proteomes" id="UP000031643">
    <property type="component" value="Chromosome"/>
</dbReference>
<sequence length="237" mass="25119">MTDPVLKDRIALITGASRGIGRATAKLLAADGAHVLLLGRDRKRLEAVDDEINAAGGKATLIPLDLANGAAIDPLGPSLYERFGRLDIFVGNAAILGGLRPLNHIPSQTWEKVLAVNLTANWRLIRTLDPLLRLSDAGRVVFVTSSRVAAQGRAYWAPYSVSKAGLETLAKTYANETADSAIKVNIVDPRATATSMRAEAYPGEDQSTLKSPAQVAETIVKLCLPSTTDTGQIVPVG</sequence>
<comment type="similarity">
    <text evidence="1 3">Belongs to the short-chain dehydrogenases/reductases (SDR) family.</text>
</comment>
<dbReference type="Pfam" id="PF00106">
    <property type="entry name" value="adh_short"/>
    <property type="match status" value="1"/>
</dbReference>
<dbReference type="PRINTS" id="PR00080">
    <property type="entry name" value="SDRFAMILY"/>
</dbReference>
<dbReference type="EMBL" id="AP014648">
    <property type="protein sequence ID" value="BAQ17620.1"/>
    <property type="molecule type" value="Genomic_DNA"/>
</dbReference>
<dbReference type="GO" id="GO:0016020">
    <property type="term" value="C:membrane"/>
    <property type="evidence" value="ECO:0007669"/>
    <property type="project" value="TreeGrafter"/>
</dbReference>
<dbReference type="PANTHER" id="PTHR44196:SF1">
    <property type="entry name" value="DEHYDROGENASE_REDUCTASE SDR FAMILY MEMBER 7B"/>
    <property type="match status" value="1"/>
</dbReference>
<dbReference type="PROSITE" id="PS00061">
    <property type="entry name" value="ADH_SHORT"/>
    <property type="match status" value="1"/>
</dbReference>
<dbReference type="STRING" id="1384459.GL4_2177"/>
<dbReference type="KEGG" id="mcg:GL4_2177"/>
<dbReference type="InterPro" id="IPR036291">
    <property type="entry name" value="NAD(P)-bd_dom_sf"/>
</dbReference>
<dbReference type="InterPro" id="IPR020904">
    <property type="entry name" value="Sc_DH/Rdtase_CS"/>
</dbReference>
<dbReference type="OrthoDB" id="9790785at2"/>
<reference evidence="4 5" key="1">
    <citation type="submission" date="2014-09" db="EMBL/GenBank/DDBJ databases">
        <title>Genome sequencing of Methyloceanibacter caenitepidi Gela4.</title>
        <authorList>
            <person name="Takeuchi M."/>
            <person name="Susumu S."/>
            <person name="Kamagata Y."/>
            <person name="Oshima K."/>
            <person name="Hattori M."/>
            <person name="Iwasaki W."/>
        </authorList>
    </citation>
    <scope>NUCLEOTIDE SEQUENCE [LARGE SCALE GENOMIC DNA]</scope>
    <source>
        <strain evidence="4 5">Gela4</strain>
    </source>
</reference>
<dbReference type="GO" id="GO:0016491">
    <property type="term" value="F:oxidoreductase activity"/>
    <property type="evidence" value="ECO:0007669"/>
    <property type="project" value="UniProtKB-KW"/>
</dbReference>
<gene>
    <name evidence="4" type="ORF">GL4_2177</name>
</gene>
<keyword evidence="2" id="KW-0560">Oxidoreductase</keyword>
<dbReference type="AlphaFoldDB" id="A0A0A8K3Y5"/>
<evidence type="ECO:0000256" key="1">
    <source>
        <dbReference type="ARBA" id="ARBA00006484"/>
    </source>
</evidence>
<evidence type="ECO:0000313" key="4">
    <source>
        <dbReference type="EMBL" id="BAQ17620.1"/>
    </source>
</evidence>
<name>A0A0A8K3Y5_9HYPH</name>
<evidence type="ECO:0000256" key="2">
    <source>
        <dbReference type="ARBA" id="ARBA00023002"/>
    </source>
</evidence>
<keyword evidence="5" id="KW-1185">Reference proteome</keyword>
<dbReference type="Gene3D" id="3.40.50.720">
    <property type="entry name" value="NAD(P)-binding Rossmann-like Domain"/>
    <property type="match status" value="1"/>
</dbReference>
<dbReference type="RefSeq" id="WP_045367316.1">
    <property type="nucleotide sequence ID" value="NZ_AP014648.1"/>
</dbReference>
<organism evidence="4 5">
    <name type="scientific">Methyloceanibacter caenitepidi</name>
    <dbReference type="NCBI Taxonomy" id="1384459"/>
    <lineage>
        <taxon>Bacteria</taxon>
        <taxon>Pseudomonadati</taxon>
        <taxon>Pseudomonadota</taxon>
        <taxon>Alphaproteobacteria</taxon>
        <taxon>Hyphomicrobiales</taxon>
        <taxon>Hyphomicrobiaceae</taxon>
        <taxon>Methyloceanibacter</taxon>
    </lineage>
</organism>
<dbReference type="PANTHER" id="PTHR44196">
    <property type="entry name" value="DEHYDROGENASE/REDUCTASE SDR FAMILY MEMBER 7B"/>
    <property type="match status" value="1"/>
</dbReference>
<evidence type="ECO:0000313" key="5">
    <source>
        <dbReference type="Proteomes" id="UP000031643"/>
    </source>
</evidence>
<protein>
    <submittedName>
        <fullName evidence="4">NAD/NADP dependent oxidoreductase</fullName>
    </submittedName>
</protein>
<dbReference type="HOGENOM" id="CLU_010194_2_10_5"/>